<dbReference type="GO" id="GO:0008800">
    <property type="term" value="F:beta-lactamase activity"/>
    <property type="evidence" value="ECO:0007669"/>
    <property type="project" value="InterPro"/>
</dbReference>
<dbReference type="GO" id="GO:0046677">
    <property type="term" value="P:response to antibiotic"/>
    <property type="evidence" value="ECO:0007669"/>
    <property type="project" value="InterPro"/>
</dbReference>
<evidence type="ECO:0000259" key="4">
    <source>
        <dbReference type="Pfam" id="PF18042"/>
    </source>
</evidence>
<dbReference type="SUPFAM" id="SSF56601">
    <property type="entry name" value="beta-lactamase/transpeptidase-like"/>
    <property type="match status" value="1"/>
</dbReference>
<evidence type="ECO:0000256" key="2">
    <source>
        <dbReference type="SAM" id="SignalP"/>
    </source>
</evidence>
<dbReference type="Pfam" id="PF18042">
    <property type="entry name" value="ORF_12_N"/>
    <property type="match status" value="1"/>
</dbReference>
<dbReference type="PROSITE" id="PS51257">
    <property type="entry name" value="PROKAR_LIPOPROTEIN"/>
    <property type="match status" value="1"/>
</dbReference>
<comment type="caution">
    <text evidence="5">The sequence shown here is derived from an EMBL/GenBank/DDBJ whole genome shotgun (WGS) entry which is preliminary data.</text>
</comment>
<keyword evidence="2" id="KW-0732">Signal</keyword>
<dbReference type="AlphaFoldDB" id="A0A918A2E1"/>
<evidence type="ECO:0008006" key="7">
    <source>
        <dbReference type="Google" id="ProtNLM"/>
    </source>
</evidence>
<dbReference type="Gene3D" id="3.10.450.280">
    <property type="match status" value="1"/>
</dbReference>
<feature type="compositionally biased region" description="Low complexity" evidence="1">
    <location>
        <begin position="25"/>
        <end position="59"/>
    </location>
</feature>
<name>A0A918A2E1_9ACTN</name>
<dbReference type="InterPro" id="IPR045155">
    <property type="entry name" value="Beta-lactam_cat"/>
</dbReference>
<dbReference type="PANTHER" id="PTHR35333:SF5">
    <property type="entry name" value="CONSERVED LIPOPROTEIN LPQF-RELATED"/>
    <property type="match status" value="1"/>
</dbReference>
<organism evidence="5 6">
    <name type="scientific">Nonomuraea glycinis</name>
    <dbReference type="NCBI Taxonomy" id="2047744"/>
    <lineage>
        <taxon>Bacteria</taxon>
        <taxon>Bacillati</taxon>
        <taxon>Actinomycetota</taxon>
        <taxon>Actinomycetes</taxon>
        <taxon>Streptosporangiales</taxon>
        <taxon>Streptosporangiaceae</taxon>
        <taxon>Nonomuraea</taxon>
    </lineage>
</organism>
<feature type="domain" description="Beta-lactamase class A catalytic" evidence="3">
    <location>
        <begin position="201"/>
        <end position="304"/>
    </location>
</feature>
<feature type="region of interest" description="Disordered" evidence="1">
    <location>
        <begin position="25"/>
        <end position="66"/>
    </location>
</feature>
<dbReference type="Gene3D" id="3.40.710.10">
    <property type="entry name" value="DD-peptidase/beta-lactamase superfamily"/>
    <property type="match status" value="1"/>
</dbReference>
<dbReference type="InterPro" id="IPR012338">
    <property type="entry name" value="Beta-lactam/transpept-like"/>
</dbReference>
<dbReference type="PANTHER" id="PTHR35333">
    <property type="entry name" value="BETA-LACTAMASE"/>
    <property type="match status" value="1"/>
</dbReference>
<dbReference type="EMBL" id="BMNK01000001">
    <property type="protein sequence ID" value="GGP01384.1"/>
    <property type="molecule type" value="Genomic_DNA"/>
</dbReference>
<reference evidence="5" key="2">
    <citation type="submission" date="2020-09" db="EMBL/GenBank/DDBJ databases">
        <authorList>
            <person name="Sun Q."/>
            <person name="Zhou Y."/>
        </authorList>
    </citation>
    <scope>NUCLEOTIDE SEQUENCE</scope>
    <source>
        <strain evidence="5">CGMCC 4.7430</strain>
    </source>
</reference>
<evidence type="ECO:0000259" key="3">
    <source>
        <dbReference type="Pfam" id="PF13354"/>
    </source>
</evidence>
<accession>A0A918A2E1</accession>
<reference evidence="5" key="1">
    <citation type="journal article" date="2014" name="Int. J. Syst. Evol. Microbiol.">
        <title>Complete genome sequence of Corynebacterium casei LMG S-19264T (=DSM 44701T), isolated from a smear-ripened cheese.</title>
        <authorList>
            <consortium name="US DOE Joint Genome Institute (JGI-PGF)"/>
            <person name="Walter F."/>
            <person name="Albersmeier A."/>
            <person name="Kalinowski J."/>
            <person name="Ruckert C."/>
        </authorList>
    </citation>
    <scope>NUCLEOTIDE SEQUENCE</scope>
    <source>
        <strain evidence="5">CGMCC 4.7430</strain>
    </source>
</reference>
<dbReference type="Pfam" id="PF13354">
    <property type="entry name" value="Beta-lactamase2"/>
    <property type="match status" value="1"/>
</dbReference>
<dbReference type="GO" id="GO:0030655">
    <property type="term" value="P:beta-lactam antibiotic catabolic process"/>
    <property type="evidence" value="ECO:0007669"/>
    <property type="project" value="InterPro"/>
</dbReference>
<evidence type="ECO:0000313" key="5">
    <source>
        <dbReference type="EMBL" id="GGP01384.1"/>
    </source>
</evidence>
<protein>
    <recommendedName>
        <fullName evidence="7">Serine hydrolase</fullName>
    </recommendedName>
</protein>
<evidence type="ECO:0000313" key="6">
    <source>
        <dbReference type="Proteomes" id="UP000660745"/>
    </source>
</evidence>
<keyword evidence="6" id="KW-1185">Reference proteome</keyword>
<dbReference type="InterPro" id="IPR040846">
    <property type="entry name" value="ORF_12_N"/>
</dbReference>
<dbReference type="Proteomes" id="UP000660745">
    <property type="component" value="Unassembled WGS sequence"/>
</dbReference>
<sequence length="471" mass="49837">MKRSMAATAAALTLVTMTACAGQTATATPGASRTASPTATPGTSGPATPGASGSASPSPDVEIPGTPLGDALRWLLDASTRAPIMESELAEHLAPAFLAQVPAEAFNQTLAAVKDLRLLGLSVAHANALYARVETGGTPYILELSADASGRITGARLSAPPTPQPTPASWKELDERLRKAAPQVGFLAAEVTRGDCRPVHGVAAGEKRPLGSMVKLYVLGTVAERIRSGAFGWDTRLTITPELKSLPTGQLQDRPDGSEVTVLEAARLMISISDNTATDLLIHQVGKKAVERTMRAWTGSADRRNVPLLSTRELFTLKGTDHPRLAERYLSMSDAKQRAYLARTIAKVPLSDITAWAEPRDLDTIEWFASPTDICHTYAKLAKQGDKRVGEAMSLSDGGLGLDKGTWPSVWFKGGSEPGVLDLSYLARSKDGRTFVVTVMGIDPAKPHDEGKLGQEFAALVRGGFALARNG</sequence>
<feature type="signal peptide" evidence="2">
    <location>
        <begin position="1"/>
        <end position="21"/>
    </location>
</feature>
<gene>
    <name evidence="5" type="ORF">GCM10012278_04460</name>
</gene>
<dbReference type="InterPro" id="IPR000871">
    <property type="entry name" value="Beta-lactam_class-A"/>
</dbReference>
<feature type="chain" id="PRO_5036781964" description="Serine hydrolase" evidence="2">
    <location>
        <begin position="22"/>
        <end position="471"/>
    </location>
</feature>
<proteinExistence type="predicted"/>
<evidence type="ECO:0000256" key="1">
    <source>
        <dbReference type="SAM" id="MobiDB-lite"/>
    </source>
</evidence>
<feature type="domain" description="ORF 12 gene product N-terminal" evidence="4">
    <location>
        <begin position="63"/>
        <end position="152"/>
    </location>
</feature>
<dbReference type="RefSeq" id="WP_189136743.1">
    <property type="nucleotide sequence ID" value="NZ_BMNK01000001.1"/>
</dbReference>